<dbReference type="CDD" id="cd16913">
    <property type="entry name" value="YkuD_like"/>
    <property type="match status" value="1"/>
</dbReference>
<keyword evidence="8" id="KW-0732">Signal</keyword>
<evidence type="ECO:0000256" key="1">
    <source>
        <dbReference type="ARBA" id="ARBA00004752"/>
    </source>
</evidence>
<gene>
    <name evidence="10" type="ORF">NKI36_23190</name>
</gene>
<evidence type="ECO:0000256" key="3">
    <source>
        <dbReference type="ARBA" id="ARBA00022679"/>
    </source>
</evidence>
<proteinExistence type="inferred from homology"/>
<feature type="signal peptide" evidence="8">
    <location>
        <begin position="1"/>
        <end position="26"/>
    </location>
</feature>
<dbReference type="PROSITE" id="PS51318">
    <property type="entry name" value="TAT"/>
    <property type="match status" value="1"/>
</dbReference>
<dbReference type="PANTHER" id="PTHR41533:SF1">
    <property type="entry name" value="L,D-TRANSPEPTIDASE YCBB-RELATED"/>
    <property type="match status" value="1"/>
</dbReference>
<dbReference type="InterPro" id="IPR052905">
    <property type="entry name" value="LD-transpeptidase_YkuD-like"/>
</dbReference>
<feature type="domain" description="L,D-TPase catalytic" evidence="9">
    <location>
        <begin position="187"/>
        <end position="376"/>
    </location>
</feature>
<feature type="active site" description="Nucleophile" evidence="7">
    <location>
        <position position="336"/>
    </location>
</feature>
<sequence>MRTSRRFFLSGASALAVAMVANAASAQDVIDDILKSSARGNWDDQFDARASEGGKVASTLPIFSLQTVAFTEQAVAQYQNIVAQGGWEEVPATKKLQLGVDDPDVVPLRKRLIISGDLAQSAGISTSFDSYVDAAVKRFQARHGLPADGAMGKYTYAAMNVSAQIRLGQLQTNLERLREKAGTLGSRYVLVDIPAAQIEAVENDRVVLRHTAVVGKIDRQTPVVNSKINEIIVNPYWNAPVSIVRKDIIPLMRKNPDYLKDSHIRLFAPDGSEVDPMTVDWSTDDAEKYRFRQDPGSGNAMASVKINFPSPDGVYMHDTPQQSLFGKMMRFDSSGCVRVQNVRDLVTWILRDTPGWDRQHFEATIKTGENTPVQVVNPVPVHFLYLSAWSTGPGVVQFRDDVYALDGASELQITSSL</sequence>
<keyword evidence="4 7" id="KW-0133">Cell shape</keyword>
<dbReference type="EMBL" id="JAMYQB010000021">
    <property type="protein sequence ID" value="MER9406944.1"/>
    <property type="molecule type" value="Genomic_DNA"/>
</dbReference>
<evidence type="ECO:0000313" key="11">
    <source>
        <dbReference type="Proteomes" id="UP001433071"/>
    </source>
</evidence>
<feature type="chain" id="PRO_5046789233" evidence="8">
    <location>
        <begin position="27"/>
        <end position="417"/>
    </location>
</feature>
<evidence type="ECO:0000256" key="2">
    <source>
        <dbReference type="ARBA" id="ARBA00005992"/>
    </source>
</evidence>
<dbReference type="InterPro" id="IPR005490">
    <property type="entry name" value="LD_TPept_cat_dom"/>
</dbReference>
<keyword evidence="3" id="KW-0808">Transferase</keyword>
<dbReference type="SUPFAM" id="SSF141523">
    <property type="entry name" value="L,D-transpeptidase catalytic domain-like"/>
    <property type="match status" value="1"/>
</dbReference>
<evidence type="ECO:0000313" key="10">
    <source>
        <dbReference type="EMBL" id="MER9406944.1"/>
    </source>
</evidence>
<evidence type="ECO:0000259" key="9">
    <source>
        <dbReference type="PROSITE" id="PS52029"/>
    </source>
</evidence>
<evidence type="ECO:0000256" key="8">
    <source>
        <dbReference type="SAM" id="SignalP"/>
    </source>
</evidence>
<dbReference type="PANTHER" id="PTHR41533">
    <property type="entry name" value="L,D-TRANSPEPTIDASE HI_1667-RELATED"/>
    <property type="match status" value="1"/>
</dbReference>
<keyword evidence="11" id="KW-1185">Reference proteome</keyword>
<dbReference type="Proteomes" id="UP001433071">
    <property type="component" value="Unassembled WGS sequence"/>
</dbReference>
<organism evidence="10 11">
    <name type="scientific">Mesorhizobium caraganae</name>
    <dbReference type="NCBI Taxonomy" id="483206"/>
    <lineage>
        <taxon>Bacteria</taxon>
        <taxon>Pseudomonadati</taxon>
        <taxon>Pseudomonadota</taxon>
        <taxon>Alphaproteobacteria</taxon>
        <taxon>Hyphomicrobiales</taxon>
        <taxon>Phyllobacteriaceae</taxon>
        <taxon>Mesorhizobium</taxon>
    </lineage>
</organism>
<dbReference type="InterPro" id="IPR006311">
    <property type="entry name" value="TAT_signal"/>
</dbReference>
<accession>A0ABV1Z4Q4</accession>
<dbReference type="SUPFAM" id="SSF47090">
    <property type="entry name" value="PGBD-like"/>
    <property type="match status" value="1"/>
</dbReference>
<dbReference type="InterPro" id="IPR038063">
    <property type="entry name" value="Transpep_catalytic_dom"/>
</dbReference>
<dbReference type="InterPro" id="IPR036365">
    <property type="entry name" value="PGBD-like_sf"/>
</dbReference>
<dbReference type="InterPro" id="IPR036366">
    <property type="entry name" value="PGBDSf"/>
</dbReference>
<dbReference type="Gene3D" id="2.40.440.10">
    <property type="entry name" value="L,D-transpeptidase catalytic domain-like"/>
    <property type="match status" value="1"/>
</dbReference>
<keyword evidence="5 7" id="KW-0573">Peptidoglycan synthesis</keyword>
<protein>
    <submittedName>
        <fullName evidence="10">L,D-transpeptidase family protein</fullName>
    </submittedName>
</protein>
<evidence type="ECO:0000256" key="7">
    <source>
        <dbReference type="PROSITE-ProRule" id="PRU01373"/>
    </source>
</evidence>
<evidence type="ECO:0000256" key="5">
    <source>
        <dbReference type="ARBA" id="ARBA00022984"/>
    </source>
</evidence>
<keyword evidence="6 7" id="KW-0961">Cell wall biogenesis/degradation</keyword>
<dbReference type="PROSITE" id="PS52029">
    <property type="entry name" value="LD_TPASE"/>
    <property type="match status" value="1"/>
</dbReference>
<dbReference type="InterPro" id="IPR002477">
    <property type="entry name" value="Peptidoglycan-bd-like"/>
</dbReference>
<name>A0ABV1Z4Q4_9HYPH</name>
<dbReference type="Pfam" id="PF01471">
    <property type="entry name" value="PG_binding_1"/>
    <property type="match status" value="1"/>
</dbReference>
<comment type="pathway">
    <text evidence="1 7">Cell wall biogenesis; peptidoglycan biosynthesis.</text>
</comment>
<feature type="active site" description="Proton donor/acceptor" evidence="7">
    <location>
        <position position="317"/>
    </location>
</feature>
<comment type="similarity">
    <text evidence="2">Belongs to the YkuD family.</text>
</comment>
<dbReference type="Gene3D" id="1.10.101.10">
    <property type="entry name" value="PGBD-like superfamily/PGBD"/>
    <property type="match status" value="1"/>
</dbReference>
<evidence type="ECO:0000256" key="6">
    <source>
        <dbReference type="ARBA" id="ARBA00023316"/>
    </source>
</evidence>
<reference evidence="10 11" key="1">
    <citation type="journal article" date="2024" name="Proc. Natl. Acad. Sci. U.S.A.">
        <title>The evolutionary genomics of adaptation to stress in wild rhizobium bacteria.</title>
        <authorList>
            <person name="Kehlet-Delgado H."/>
            <person name="Montoya A.P."/>
            <person name="Jensen K.T."/>
            <person name="Wendlandt C.E."/>
            <person name="Dexheimer C."/>
            <person name="Roberts M."/>
            <person name="Torres Martinez L."/>
            <person name="Friesen M.L."/>
            <person name="Griffitts J.S."/>
            <person name="Porter S.S."/>
        </authorList>
    </citation>
    <scope>NUCLEOTIDE SEQUENCE [LARGE SCALE GENOMIC DNA]</scope>
    <source>
        <strain evidence="10 11">M0641</strain>
    </source>
</reference>
<dbReference type="RefSeq" id="WP_352560426.1">
    <property type="nucleotide sequence ID" value="NZ_JAMYQB010000021.1"/>
</dbReference>
<dbReference type="Pfam" id="PF03734">
    <property type="entry name" value="YkuD"/>
    <property type="match status" value="1"/>
</dbReference>
<evidence type="ECO:0000256" key="4">
    <source>
        <dbReference type="ARBA" id="ARBA00022960"/>
    </source>
</evidence>
<comment type="caution">
    <text evidence="10">The sequence shown here is derived from an EMBL/GenBank/DDBJ whole genome shotgun (WGS) entry which is preliminary data.</text>
</comment>